<dbReference type="Gene3D" id="1.20.120.1760">
    <property type="match status" value="1"/>
</dbReference>
<sequence>MLKVKNAIPNIFTLGNLSFGILSLIMSFQENYRLACYFIIISAIMDRYDGRLARHFNVSSDLGKELDSLADLISFGVAPSILVFNVNNFSNLGLSGYLLALIFPIAGAYRLARFNITDFDGSFSGIPITLGGMLLSLYTLLTLNNAANSPSHNQIPVLLLLITSYLMVCKKKFKKL</sequence>
<evidence type="ECO:0000256" key="4">
    <source>
        <dbReference type="ARBA" id="ARBA00013174"/>
    </source>
</evidence>
<evidence type="ECO:0000256" key="6">
    <source>
        <dbReference type="ARBA" id="ARBA00022516"/>
    </source>
</evidence>
<name>A0ABT4D6J4_9CLOT</name>
<keyword evidence="13" id="KW-1208">Phospholipid metabolism</keyword>
<evidence type="ECO:0000256" key="9">
    <source>
        <dbReference type="ARBA" id="ARBA00022989"/>
    </source>
</evidence>
<keyword evidence="8 16" id="KW-0812">Transmembrane</keyword>
<keyword evidence="7 15" id="KW-0808">Transferase</keyword>
<evidence type="ECO:0000256" key="1">
    <source>
        <dbReference type="ARBA" id="ARBA00000287"/>
    </source>
</evidence>
<evidence type="ECO:0000256" key="2">
    <source>
        <dbReference type="ARBA" id="ARBA00004127"/>
    </source>
</evidence>
<feature type="transmembrane region" description="Helical" evidence="16">
    <location>
        <begin position="7"/>
        <end position="26"/>
    </location>
</feature>
<keyword evidence="10" id="KW-0443">Lipid metabolism</keyword>
<comment type="catalytic activity">
    <reaction evidence="1">
        <text>a CDP-1,2-diacyl-sn-glycerol + L-serine = a 1,2-diacyl-sn-glycero-3-phospho-L-serine + CMP + H(+)</text>
        <dbReference type="Rhea" id="RHEA:16913"/>
        <dbReference type="ChEBI" id="CHEBI:15378"/>
        <dbReference type="ChEBI" id="CHEBI:33384"/>
        <dbReference type="ChEBI" id="CHEBI:57262"/>
        <dbReference type="ChEBI" id="CHEBI:58332"/>
        <dbReference type="ChEBI" id="CHEBI:60377"/>
        <dbReference type="EC" id="2.7.8.8"/>
    </reaction>
</comment>
<evidence type="ECO:0000256" key="14">
    <source>
        <dbReference type="ARBA" id="ARBA00032361"/>
    </source>
</evidence>
<feature type="transmembrane region" description="Helical" evidence="16">
    <location>
        <begin position="153"/>
        <end position="169"/>
    </location>
</feature>
<dbReference type="InterPro" id="IPR000462">
    <property type="entry name" value="CDP-OH_P_trans"/>
</dbReference>
<evidence type="ECO:0000313" key="18">
    <source>
        <dbReference type="Proteomes" id="UP001144612"/>
    </source>
</evidence>
<evidence type="ECO:0000256" key="10">
    <source>
        <dbReference type="ARBA" id="ARBA00023098"/>
    </source>
</evidence>
<keyword evidence="6" id="KW-0444">Lipid biosynthesis</keyword>
<keyword evidence="12" id="KW-0594">Phospholipid biosynthesis</keyword>
<feature type="transmembrane region" description="Helical" evidence="16">
    <location>
        <begin position="92"/>
        <end position="111"/>
    </location>
</feature>
<dbReference type="InterPro" id="IPR043130">
    <property type="entry name" value="CDP-OH_PTrfase_TM_dom"/>
</dbReference>
<dbReference type="Pfam" id="PF01066">
    <property type="entry name" value="CDP-OH_P_transf"/>
    <property type="match status" value="1"/>
</dbReference>
<dbReference type="EMBL" id="JAPQFJ010000003">
    <property type="protein sequence ID" value="MCY6957803.1"/>
    <property type="molecule type" value="Genomic_DNA"/>
</dbReference>
<comment type="caution">
    <text evidence="17">The sequence shown here is derived from an EMBL/GenBank/DDBJ whole genome shotgun (WGS) entry which is preliminary data.</text>
</comment>
<gene>
    <name evidence="17" type="primary">pssA</name>
    <name evidence="17" type="ORF">OW729_04190</name>
</gene>
<accession>A0ABT4D6J4</accession>
<proteinExistence type="inferred from homology"/>
<comment type="similarity">
    <text evidence="3 15">Belongs to the CDP-alcohol phosphatidyltransferase class-I family.</text>
</comment>
<dbReference type="InterPro" id="IPR004533">
    <property type="entry name" value="CDP-diaglyc--ser_O-PTrfase"/>
</dbReference>
<reference evidence="17" key="1">
    <citation type="submission" date="2022-12" db="EMBL/GenBank/DDBJ databases">
        <title>Clostridium sp. nov., isolated from industrial wastewater.</title>
        <authorList>
            <person name="Jiayan W."/>
        </authorList>
    </citation>
    <scope>NUCLEOTIDE SEQUENCE</scope>
    <source>
        <strain evidence="17">ZC22-4</strain>
    </source>
</reference>
<evidence type="ECO:0000256" key="3">
    <source>
        <dbReference type="ARBA" id="ARBA00010441"/>
    </source>
</evidence>
<evidence type="ECO:0000313" key="17">
    <source>
        <dbReference type="EMBL" id="MCY6957803.1"/>
    </source>
</evidence>
<protein>
    <recommendedName>
        <fullName evidence="5">CDP-diacylglycerol--serine O-phosphatidyltransferase</fullName>
        <ecNumber evidence="4">2.7.8.8</ecNumber>
    </recommendedName>
    <alternativeName>
        <fullName evidence="14">Phosphatidylserine synthase</fullName>
    </alternativeName>
</protein>
<dbReference type="RefSeq" id="WP_268060197.1">
    <property type="nucleotide sequence ID" value="NZ_JAPQFJ010000003.1"/>
</dbReference>
<evidence type="ECO:0000256" key="7">
    <source>
        <dbReference type="ARBA" id="ARBA00022679"/>
    </source>
</evidence>
<dbReference type="NCBIfam" id="TIGR00473">
    <property type="entry name" value="pssA"/>
    <property type="match status" value="1"/>
</dbReference>
<dbReference type="InterPro" id="IPR050324">
    <property type="entry name" value="CDP-alcohol_PTase-I"/>
</dbReference>
<dbReference type="PANTHER" id="PTHR14269:SF61">
    <property type="entry name" value="CDP-DIACYLGLYCEROL--SERINE O-PHOSPHATIDYLTRANSFERASE"/>
    <property type="match status" value="1"/>
</dbReference>
<evidence type="ECO:0000256" key="11">
    <source>
        <dbReference type="ARBA" id="ARBA00023136"/>
    </source>
</evidence>
<evidence type="ECO:0000256" key="15">
    <source>
        <dbReference type="RuleBase" id="RU003750"/>
    </source>
</evidence>
<keyword evidence="9 16" id="KW-1133">Transmembrane helix</keyword>
<dbReference type="Proteomes" id="UP001144612">
    <property type="component" value="Unassembled WGS sequence"/>
</dbReference>
<dbReference type="GO" id="GO:0003882">
    <property type="term" value="F:CDP-diacylglycerol-serine O-phosphatidyltransferase activity"/>
    <property type="evidence" value="ECO:0007669"/>
    <property type="project" value="UniProtKB-EC"/>
</dbReference>
<evidence type="ECO:0000256" key="13">
    <source>
        <dbReference type="ARBA" id="ARBA00023264"/>
    </source>
</evidence>
<evidence type="ECO:0000256" key="12">
    <source>
        <dbReference type="ARBA" id="ARBA00023209"/>
    </source>
</evidence>
<keyword evidence="11 16" id="KW-0472">Membrane</keyword>
<feature type="transmembrane region" description="Helical" evidence="16">
    <location>
        <begin position="123"/>
        <end position="141"/>
    </location>
</feature>
<comment type="subcellular location">
    <subcellularLocation>
        <location evidence="2">Endomembrane system</location>
        <topology evidence="2">Multi-pass membrane protein</topology>
    </subcellularLocation>
</comment>
<evidence type="ECO:0000256" key="5">
    <source>
        <dbReference type="ARBA" id="ARBA00017171"/>
    </source>
</evidence>
<dbReference type="EC" id="2.7.8.8" evidence="4"/>
<keyword evidence="18" id="KW-1185">Reference proteome</keyword>
<organism evidence="17 18">
    <name type="scientific">Clostridium brassicae</name>
    <dbReference type="NCBI Taxonomy" id="2999072"/>
    <lineage>
        <taxon>Bacteria</taxon>
        <taxon>Bacillati</taxon>
        <taxon>Bacillota</taxon>
        <taxon>Clostridia</taxon>
        <taxon>Eubacteriales</taxon>
        <taxon>Clostridiaceae</taxon>
        <taxon>Clostridium</taxon>
    </lineage>
</organism>
<dbReference type="InterPro" id="IPR048254">
    <property type="entry name" value="CDP_ALCOHOL_P_TRANSF_CS"/>
</dbReference>
<dbReference type="PANTHER" id="PTHR14269">
    <property type="entry name" value="CDP-DIACYLGLYCEROL--GLYCEROL-3-PHOSPHATE 3-PHOSPHATIDYLTRANSFERASE-RELATED"/>
    <property type="match status" value="1"/>
</dbReference>
<evidence type="ECO:0000256" key="16">
    <source>
        <dbReference type="SAM" id="Phobius"/>
    </source>
</evidence>
<dbReference type="PROSITE" id="PS00379">
    <property type="entry name" value="CDP_ALCOHOL_P_TRANSF"/>
    <property type="match status" value="1"/>
</dbReference>
<evidence type="ECO:0000256" key="8">
    <source>
        <dbReference type="ARBA" id="ARBA00022692"/>
    </source>
</evidence>